<dbReference type="PANTHER" id="PTHR11523:SF28">
    <property type="entry name" value="NA_K-ATPASE BETA SUBUNIT ISOFORM 4-RELATED"/>
    <property type="match status" value="1"/>
</dbReference>
<evidence type="ECO:0000313" key="9">
    <source>
        <dbReference type="Proteomes" id="UP000663828"/>
    </source>
</evidence>
<evidence type="ECO:0000256" key="3">
    <source>
        <dbReference type="ARBA" id="ARBA00022692"/>
    </source>
</evidence>
<dbReference type="GO" id="GO:0006883">
    <property type="term" value="P:intracellular sodium ion homeostasis"/>
    <property type="evidence" value="ECO:0007669"/>
    <property type="project" value="TreeGrafter"/>
</dbReference>
<dbReference type="Pfam" id="PF00287">
    <property type="entry name" value="Na_K-ATPase"/>
    <property type="match status" value="1"/>
</dbReference>
<comment type="caution">
    <text evidence="8">The sequence shown here is derived from an EMBL/GenBank/DDBJ whole genome shotgun (WGS) entry which is preliminary data.</text>
</comment>
<dbReference type="GO" id="GO:0030007">
    <property type="term" value="P:intracellular potassium ion homeostasis"/>
    <property type="evidence" value="ECO:0007669"/>
    <property type="project" value="TreeGrafter"/>
</dbReference>
<sequence>MNSQLSDLRDAFYDSKRREVMGRDGHRWGKENLLTIALDKRCGFCLFRLIAKLAIFYSSFSLGLTGFFCAMIAILMFITPQDIPRYSSADSCMETRSSPISPGMGFRPQPNVLENLIYINQTNGSCDSDPYIKHLNQYLQVYYGKPKKSSDAIRQFVIRNPHNCTPEKHYGFSAGRPCVLVKMNKIVDFMPKPGYQEDDQAAYEKLGCQPGPNAIAVHCYGESASDVDSIGNMTYISESNVDNQCGSLETKWFPYKGKVDRQDLYQAPYVWIQFNNLQPKVLVHVICRLYAKNIYFDKKSLGLTRFKLFLTNPSSPQNHAP</sequence>
<keyword evidence="4" id="KW-0735">Signal-anchor</keyword>
<evidence type="ECO:0000256" key="1">
    <source>
        <dbReference type="ARBA" id="ARBA00004606"/>
    </source>
</evidence>
<protein>
    <submittedName>
        <fullName evidence="8">Uncharacterized protein</fullName>
    </submittedName>
</protein>
<feature type="transmembrane region" description="Helical" evidence="7">
    <location>
        <begin position="54"/>
        <end position="78"/>
    </location>
</feature>
<comment type="similarity">
    <text evidence="2">Belongs to the X(+)/potassium ATPases subunit beta family.</text>
</comment>
<evidence type="ECO:0000256" key="2">
    <source>
        <dbReference type="ARBA" id="ARBA00005876"/>
    </source>
</evidence>
<dbReference type="Gene3D" id="2.60.40.1660">
    <property type="entry name" value="Na, k-atpase alpha subunit"/>
    <property type="match status" value="1"/>
</dbReference>
<organism evidence="8 9">
    <name type="scientific">Adineta ricciae</name>
    <name type="common">Rotifer</name>
    <dbReference type="NCBI Taxonomy" id="249248"/>
    <lineage>
        <taxon>Eukaryota</taxon>
        <taxon>Metazoa</taxon>
        <taxon>Spiralia</taxon>
        <taxon>Gnathifera</taxon>
        <taxon>Rotifera</taxon>
        <taxon>Eurotatoria</taxon>
        <taxon>Bdelloidea</taxon>
        <taxon>Adinetida</taxon>
        <taxon>Adinetidae</taxon>
        <taxon>Adineta</taxon>
    </lineage>
</organism>
<dbReference type="EMBL" id="CAJNOR010000584">
    <property type="protein sequence ID" value="CAF0954136.1"/>
    <property type="molecule type" value="Genomic_DNA"/>
</dbReference>
<keyword evidence="3 7" id="KW-0812">Transmembrane</keyword>
<keyword evidence="5 7" id="KW-1133">Transmembrane helix</keyword>
<evidence type="ECO:0000256" key="5">
    <source>
        <dbReference type="ARBA" id="ARBA00022989"/>
    </source>
</evidence>
<dbReference type="GO" id="GO:0005890">
    <property type="term" value="C:sodium:potassium-exchanging ATPase complex"/>
    <property type="evidence" value="ECO:0007669"/>
    <property type="project" value="InterPro"/>
</dbReference>
<gene>
    <name evidence="8" type="ORF">XAT740_LOCUS10828</name>
</gene>
<evidence type="ECO:0000256" key="6">
    <source>
        <dbReference type="ARBA" id="ARBA00023136"/>
    </source>
</evidence>
<comment type="subcellular location">
    <subcellularLocation>
        <location evidence="1">Membrane</location>
        <topology evidence="1">Single-pass type II membrane protein</topology>
    </subcellularLocation>
</comment>
<dbReference type="GO" id="GO:0001671">
    <property type="term" value="F:ATPase activator activity"/>
    <property type="evidence" value="ECO:0007669"/>
    <property type="project" value="TreeGrafter"/>
</dbReference>
<dbReference type="AlphaFoldDB" id="A0A814D9M5"/>
<reference evidence="8" key="1">
    <citation type="submission" date="2021-02" db="EMBL/GenBank/DDBJ databases">
        <authorList>
            <person name="Nowell W R."/>
        </authorList>
    </citation>
    <scope>NUCLEOTIDE SEQUENCE</scope>
</reference>
<keyword evidence="6 7" id="KW-0472">Membrane</keyword>
<accession>A0A814D9M5</accession>
<proteinExistence type="inferred from homology"/>
<evidence type="ECO:0000256" key="4">
    <source>
        <dbReference type="ARBA" id="ARBA00022968"/>
    </source>
</evidence>
<dbReference type="InterPro" id="IPR038702">
    <property type="entry name" value="Na/K_ATPase_sub_beta_sf"/>
</dbReference>
<dbReference type="GO" id="GO:0036376">
    <property type="term" value="P:sodium ion export across plasma membrane"/>
    <property type="evidence" value="ECO:0007669"/>
    <property type="project" value="TreeGrafter"/>
</dbReference>
<dbReference type="PANTHER" id="PTHR11523">
    <property type="entry name" value="SODIUM/POTASSIUM-DEPENDENT ATPASE BETA SUBUNIT"/>
    <property type="match status" value="1"/>
</dbReference>
<name>A0A814D9M5_ADIRI</name>
<keyword evidence="9" id="KW-1185">Reference proteome</keyword>
<dbReference type="GO" id="GO:1990573">
    <property type="term" value="P:potassium ion import across plasma membrane"/>
    <property type="evidence" value="ECO:0007669"/>
    <property type="project" value="TreeGrafter"/>
</dbReference>
<evidence type="ECO:0000256" key="7">
    <source>
        <dbReference type="SAM" id="Phobius"/>
    </source>
</evidence>
<evidence type="ECO:0000313" key="8">
    <source>
        <dbReference type="EMBL" id="CAF0954136.1"/>
    </source>
</evidence>
<dbReference type="Proteomes" id="UP000663828">
    <property type="component" value="Unassembled WGS sequence"/>
</dbReference>
<dbReference type="InterPro" id="IPR000402">
    <property type="entry name" value="Na/K_ATPase_sub_beta"/>
</dbReference>